<gene>
    <name evidence="1" type="ORF">O6R08_00230</name>
</gene>
<protein>
    <submittedName>
        <fullName evidence="1">Uncharacterized protein</fullName>
    </submittedName>
</protein>
<dbReference type="EMBL" id="CP115668">
    <property type="protein sequence ID" value="WCC80038.1"/>
    <property type="molecule type" value="Genomic_DNA"/>
</dbReference>
<organism evidence="1 2">
    <name type="scientific">Cutibacterium equinum</name>
    <dbReference type="NCBI Taxonomy" id="3016342"/>
    <lineage>
        <taxon>Bacteria</taxon>
        <taxon>Bacillati</taxon>
        <taxon>Actinomycetota</taxon>
        <taxon>Actinomycetes</taxon>
        <taxon>Propionibacteriales</taxon>
        <taxon>Propionibacteriaceae</taxon>
        <taxon>Cutibacterium</taxon>
    </lineage>
</organism>
<reference evidence="1 2" key="1">
    <citation type="submission" date="2023-01" db="EMBL/GenBank/DDBJ databases">
        <authorList>
            <person name="Lee S.H."/>
            <person name="Jung H.S."/>
            <person name="Yun J.U."/>
        </authorList>
    </citation>
    <scope>NUCLEOTIDE SEQUENCE [LARGE SCALE GENOMIC DNA]</scope>
    <source>
        <strain evidence="1 2">CBA3108</strain>
    </source>
</reference>
<reference evidence="1 2" key="2">
    <citation type="submission" date="2023-06" db="EMBL/GenBank/DDBJ databases">
        <title>The Gram-positive Non-spore-bearing Anaerobic Bacilli of Human Feces.</title>
        <authorList>
            <person name="Eggerth A.H."/>
        </authorList>
    </citation>
    <scope>NUCLEOTIDE SEQUENCE [LARGE SCALE GENOMIC DNA]</scope>
    <source>
        <strain evidence="1 2">CBA3108</strain>
    </source>
</reference>
<keyword evidence="2" id="KW-1185">Reference proteome</keyword>
<evidence type="ECO:0000313" key="2">
    <source>
        <dbReference type="Proteomes" id="UP001212097"/>
    </source>
</evidence>
<evidence type="ECO:0000313" key="1">
    <source>
        <dbReference type="EMBL" id="WCC80038.1"/>
    </source>
</evidence>
<name>A0ABY7QYC4_9ACTN</name>
<proteinExistence type="predicted"/>
<dbReference type="RefSeq" id="WP_271418221.1">
    <property type="nucleotide sequence ID" value="NZ_CP115668.1"/>
</dbReference>
<sequence>MSRETLQEWFSPARLSRYRIEPVDAWYVWKTSISKAFIVVSLPPGS</sequence>
<dbReference type="Proteomes" id="UP001212097">
    <property type="component" value="Chromosome"/>
</dbReference>
<accession>A0ABY7QYC4</accession>